<dbReference type="PANTHER" id="PTHR22960:SF0">
    <property type="entry name" value="MOLYBDENUM COFACTOR BIOSYNTHESIS PROTEIN 1"/>
    <property type="match status" value="1"/>
</dbReference>
<reference evidence="9 10" key="1">
    <citation type="submission" date="2024-09" db="EMBL/GenBank/DDBJ databases">
        <authorList>
            <person name="D'Angelo T."/>
        </authorList>
    </citation>
    <scope>NUCLEOTIDE SEQUENCE [LARGE SCALE GENOMIC DNA]</scope>
    <source>
        <strain evidence="9">SAG AM-320-E07</strain>
    </source>
</reference>
<evidence type="ECO:0000313" key="9">
    <source>
        <dbReference type="EMBL" id="MFC1571978.1"/>
    </source>
</evidence>
<dbReference type="SUPFAM" id="SSF102114">
    <property type="entry name" value="Radical SAM enzymes"/>
    <property type="match status" value="1"/>
</dbReference>
<dbReference type="InterPro" id="IPR010505">
    <property type="entry name" value="MoaA_twitch"/>
</dbReference>
<keyword evidence="5" id="KW-0411">Iron-sulfur</keyword>
<dbReference type="PROSITE" id="PS51918">
    <property type="entry name" value="RADICAL_SAM"/>
    <property type="match status" value="1"/>
</dbReference>
<sequence>MAVATSSIRYLRFVLHNETDGILMARKRPTSLTLQVPELRETTALLRALVDMGVEKIRLAGDDPALREDLGDIVEMIAGLDGIHEVAMTTRGIGLSGKVAKLAKQGLNSISFNIDGLRAGTYRSMTGSGKFKQVRKTLDEALAADLKVKLNVVLRRGVNDKEIGDFVGLTREHPVQVRFLEWNSGTDTIAPPEHFVSTRETMAAITPPLVPQEPSVLGGPALVYGIPEHAGTIGFIPNITEHFCGDCNRIGLTDTGEVLSCIYGRGLSLVRHLRSRGGATSVSAFLDRVLRRKLLLASKLQGFPGTSSPAESLTAGQIPG</sequence>
<keyword evidence="7" id="KW-0501">Molybdenum cofactor biosynthesis</keyword>
<evidence type="ECO:0000256" key="7">
    <source>
        <dbReference type="ARBA" id="ARBA00023150"/>
    </source>
</evidence>
<protein>
    <submittedName>
        <fullName evidence="9">Radical SAM protein</fullName>
    </submittedName>
</protein>
<comment type="caution">
    <text evidence="9">The sequence shown here is derived from an EMBL/GenBank/DDBJ whole genome shotgun (WGS) entry which is preliminary data.</text>
</comment>
<dbReference type="CDD" id="cd01335">
    <property type="entry name" value="Radical_SAM"/>
    <property type="match status" value="1"/>
</dbReference>
<evidence type="ECO:0000256" key="5">
    <source>
        <dbReference type="ARBA" id="ARBA00023014"/>
    </source>
</evidence>
<evidence type="ECO:0000256" key="6">
    <source>
        <dbReference type="ARBA" id="ARBA00023134"/>
    </source>
</evidence>
<dbReference type="InterPro" id="IPR013785">
    <property type="entry name" value="Aldolase_TIM"/>
</dbReference>
<gene>
    <name evidence="9" type="ORF">ACFL6M_00105</name>
</gene>
<organism evidence="9 10">
    <name type="scientific">Eiseniibacteriota bacterium</name>
    <dbReference type="NCBI Taxonomy" id="2212470"/>
    <lineage>
        <taxon>Bacteria</taxon>
        <taxon>Candidatus Eiseniibacteriota</taxon>
    </lineage>
</organism>
<keyword evidence="4" id="KW-0408">Iron</keyword>
<dbReference type="Proteomes" id="UP001593833">
    <property type="component" value="Unassembled WGS sequence"/>
</dbReference>
<name>A0ABV6YI13_UNCEI</name>
<keyword evidence="1" id="KW-0949">S-adenosyl-L-methionine</keyword>
<dbReference type="InterPro" id="IPR058240">
    <property type="entry name" value="rSAM_sf"/>
</dbReference>
<accession>A0ABV6YI13</accession>
<dbReference type="Pfam" id="PF04055">
    <property type="entry name" value="Radical_SAM"/>
    <property type="match status" value="1"/>
</dbReference>
<keyword evidence="6" id="KW-0342">GTP-binding</keyword>
<dbReference type="InterPro" id="IPR050105">
    <property type="entry name" value="MoCo_biosynth_MoaA/MoaC"/>
</dbReference>
<keyword evidence="3" id="KW-0547">Nucleotide-binding</keyword>
<evidence type="ECO:0000256" key="4">
    <source>
        <dbReference type="ARBA" id="ARBA00023004"/>
    </source>
</evidence>
<dbReference type="Pfam" id="PF06463">
    <property type="entry name" value="Mob_synth_C"/>
    <property type="match status" value="1"/>
</dbReference>
<evidence type="ECO:0000256" key="2">
    <source>
        <dbReference type="ARBA" id="ARBA00022723"/>
    </source>
</evidence>
<dbReference type="PANTHER" id="PTHR22960">
    <property type="entry name" value="MOLYBDOPTERIN COFACTOR SYNTHESIS PROTEIN A"/>
    <property type="match status" value="1"/>
</dbReference>
<dbReference type="InterPro" id="IPR007197">
    <property type="entry name" value="rSAM"/>
</dbReference>
<evidence type="ECO:0000256" key="1">
    <source>
        <dbReference type="ARBA" id="ARBA00022691"/>
    </source>
</evidence>
<feature type="domain" description="Radical SAM core" evidence="8">
    <location>
        <begin position="1"/>
        <end position="220"/>
    </location>
</feature>
<keyword evidence="2" id="KW-0479">Metal-binding</keyword>
<evidence type="ECO:0000313" key="10">
    <source>
        <dbReference type="Proteomes" id="UP001593833"/>
    </source>
</evidence>
<dbReference type="Gene3D" id="3.20.20.70">
    <property type="entry name" value="Aldolase class I"/>
    <property type="match status" value="1"/>
</dbReference>
<keyword evidence="10" id="KW-1185">Reference proteome</keyword>
<evidence type="ECO:0000259" key="8">
    <source>
        <dbReference type="PROSITE" id="PS51918"/>
    </source>
</evidence>
<dbReference type="EMBL" id="JBHPKH010000001">
    <property type="protein sequence ID" value="MFC1571978.1"/>
    <property type="molecule type" value="Genomic_DNA"/>
</dbReference>
<evidence type="ECO:0000256" key="3">
    <source>
        <dbReference type="ARBA" id="ARBA00022741"/>
    </source>
</evidence>
<proteinExistence type="predicted"/>